<evidence type="ECO:0000313" key="2">
    <source>
        <dbReference type="Proteomes" id="UP000265520"/>
    </source>
</evidence>
<organism evidence="1 2">
    <name type="scientific">Trifolium medium</name>
    <dbReference type="NCBI Taxonomy" id="97028"/>
    <lineage>
        <taxon>Eukaryota</taxon>
        <taxon>Viridiplantae</taxon>
        <taxon>Streptophyta</taxon>
        <taxon>Embryophyta</taxon>
        <taxon>Tracheophyta</taxon>
        <taxon>Spermatophyta</taxon>
        <taxon>Magnoliopsida</taxon>
        <taxon>eudicotyledons</taxon>
        <taxon>Gunneridae</taxon>
        <taxon>Pentapetalae</taxon>
        <taxon>rosids</taxon>
        <taxon>fabids</taxon>
        <taxon>Fabales</taxon>
        <taxon>Fabaceae</taxon>
        <taxon>Papilionoideae</taxon>
        <taxon>50 kb inversion clade</taxon>
        <taxon>NPAAA clade</taxon>
        <taxon>Hologalegina</taxon>
        <taxon>IRL clade</taxon>
        <taxon>Trifolieae</taxon>
        <taxon>Trifolium</taxon>
    </lineage>
</organism>
<reference evidence="1 2" key="1">
    <citation type="journal article" date="2018" name="Front. Plant Sci.">
        <title>Red Clover (Trifolium pratense) and Zigzag Clover (T. medium) - A Picture of Genomic Similarities and Differences.</title>
        <authorList>
            <person name="Dluhosova J."/>
            <person name="Istvanek J."/>
            <person name="Nedelnik J."/>
            <person name="Repkova J."/>
        </authorList>
    </citation>
    <scope>NUCLEOTIDE SEQUENCE [LARGE SCALE GENOMIC DNA]</scope>
    <source>
        <strain evidence="2">cv. 10/8</strain>
        <tissue evidence="1">Leaf</tissue>
    </source>
</reference>
<gene>
    <name evidence="1" type="ORF">A2U01_0011689</name>
</gene>
<name>A0A392MTC4_9FABA</name>
<proteinExistence type="predicted"/>
<comment type="caution">
    <text evidence="1">The sequence shown here is derived from an EMBL/GenBank/DDBJ whole genome shotgun (WGS) entry which is preliminary data.</text>
</comment>
<evidence type="ECO:0000313" key="1">
    <source>
        <dbReference type="EMBL" id="MCH90767.1"/>
    </source>
</evidence>
<dbReference type="AlphaFoldDB" id="A0A392MTC4"/>
<sequence>MWFKKQEFLISLLPGASETKGGGKVRSLWLGLWSGSSLSIEELNGANVSLSACGCSKYPDTTQNSFSIERP</sequence>
<dbReference type="Proteomes" id="UP000265520">
    <property type="component" value="Unassembled WGS sequence"/>
</dbReference>
<accession>A0A392MTC4</accession>
<protein>
    <submittedName>
        <fullName evidence="1">Uncharacterized protein</fullName>
    </submittedName>
</protein>
<dbReference type="EMBL" id="LXQA010019013">
    <property type="protein sequence ID" value="MCH90767.1"/>
    <property type="molecule type" value="Genomic_DNA"/>
</dbReference>
<keyword evidence="2" id="KW-1185">Reference proteome</keyword>